<gene>
    <name evidence="1" type="ORF">E2636_05630</name>
</gene>
<dbReference type="KEGG" id="panc:E2636_05630"/>
<keyword evidence="2" id="KW-1185">Reference proteome</keyword>
<reference evidence="1 2" key="1">
    <citation type="submission" date="2019-03" db="EMBL/GenBank/DDBJ databases">
        <title>Complete genome sequence of Paenisporosarcina antarctica CGMCC 1.6503T.</title>
        <authorList>
            <person name="Rong J.-C."/>
            <person name="Chi N.-Y."/>
            <person name="Zhang Q.-F."/>
        </authorList>
    </citation>
    <scope>NUCLEOTIDE SEQUENCE [LARGE SCALE GENOMIC DNA]</scope>
    <source>
        <strain evidence="1 2">CGMCC 1.6503</strain>
    </source>
</reference>
<organism evidence="1 2">
    <name type="scientific">Paenisporosarcina antarctica</name>
    <dbReference type="NCBI Taxonomy" id="417367"/>
    <lineage>
        <taxon>Bacteria</taxon>
        <taxon>Bacillati</taxon>
        <taxon>Bacillota</taxon>
        <taxon>Bacilli</taxon>
        <taxon>Bacillales</taxon>
        <taxon>Caryophanaceae</taxon>
        <taxon>Paenisporosarcina</taxon>
    </lineage>
</organism>
<dbReference type="EMBL" id="CP038015">
    <property type="protein sequence ID" value="QBP40623.1"/>
    <property type="molecule type" value="Genomic_DNA"/>
</dbReference>
<name>A0A4P6ZWJ5_9BACL</name>
<evidence type="ECO:0000313" key="1">
    <source>
        <dbReference type="EMBL" id="QBP40623.1"/>
    </source>
</evidence>
<proteinExistence type="predicted"/>
<dbReference type="Proteomes" id="UP000294292">
    <property type="component" value="Chromosome"/>
</dbReference>
<accession>A0A4P6ZWJ5</accession>
<evidence type="ECO:0000313" key="2">
    <source>
        <dbReference type="Proteomes" id="UP000294292"/>
    </source>
</evidence>
<protein>
    <submittedName>
        <fullName evidence="1">Uncharacterized protein</fullName>
    </submittedName>
</protein>
<dbReference type="AlphaFoldDB" id="A0A4P6ZWJ5"/>
<sequence length="85" mass="10171">MKRRWLLLREKLKLKAPQERRWPKVSVFATSNRRSTCFYSDEETEAKPAKSVHRSGNKRVSIVTLLKDRAYFARFFLFRVFSTTT</sequence>